<dbReference type="Pfam" id="PF20062">
    <property type="entry name" value="DUF6461"/>
    <property type="match status" value="1"/>
</dbReference>
<protein>
    <submittedName>
        <fullName evidence="2">Uncharacterized protein</fullName>
    </submittedName>
</protein>
<dbReference type="EMBL" id="QUAC01000219">
    <property type="protein sequence ID" value="REK87344.1"/>
    <property type="molecule type" value="Genomic_DNA"/>
</dbReference>
<evidence type="ECO:0000313" key="2">
    <source>
        <dbReference type="EMBL" id="REK87344.1"/>
    </source>
</evidence>
<sequence length="253" mass="27213">MGRSLRTAAAPPSYRDYLWFEERFPDLAEAYCITLAHGLPPAELLRRLGGREEPPYATGLTGAIAVVDAAFDLLGRSDGQRQLIALTTVGRWTVAIEPNGYLGVTEGRALPASSGTRWISHFANINGVDTFLWAEDTTNRLCFEPTFPESRGGSTPDALLDVMRGMGFPLAPQAQAATEAPPAQETLETQETQEPGDFAVSDPFDGSEHAVPAAFALAQHLTGVTLTPELLQNTPFVCGSAPIRETSQPETSR</sequence>
<proteinExistence type="predicted"/>
<accession>A0A371PY03</accession>
<gene>
    <name evidence="2" type="ORF">DY245_27470</name>
</gene>
<feature type="compositionally biased region" description="Low complexity" evidence="1">
    <location>
        <begin position="173"/>
        <end position="193"/>
    </location>
</feature>
<evidence type="ECO:0000256" key="1">
    <source>
        <dbReference type="SAM" id="MobiDB-lite"/>
    </source>
</evidence>
<evidence type="ECO:0000313" key="3">
    <source>
        <dbReference type="Proteomes" id="UP000262477"/>
    </source>
</evidence>
<keyword evidence="3" id="KW-1185">Reference proteome</keyword>
<name>A0A371PY03_STRIH</name>
<dbReference type="AlphaFoldDB" id="A0A371PY03"/>
<organism evidence="2 3">
    <name type="scientific">Streptomyces inhibens</name>
    <dbReference type="NCBI Taxonomy" id="2293571"/>
    <lineage>
        <taxon>Bacteria</taxon>
        <taxon>Bacillati</taxon>
        <taxon>Actinomycetota</taxon>
        <taxon>Actinomycetes</taxon>
        <taxon>Kitasatosporales</taxon>
        <taxon>Streptomycetaceae</taxon>
        <taxon>Streptomyces</taxon>
    </lineage>
</organism>
<reference evidence="2 3" key="1">
    <citation type="submission" date="2018-08" db="EMBL/GenBank/DDBJ databases">
        <title>Streptomyces NEAU-D10 sp. nov., a novel Actinomycete isolated from soil.</title>
        <authorList>
            <person name="Jin L."/>
        </authorList>
    </citation>
    <scope>NUCLEOTIDE SEQUENCE [LARGE SCALE GENOMIC DNA]</scope>
    <source>
        <strain evidence="2 3">NEAU-D10</strain>
    </source>
</reference>
<dbReference type="Proteomes" id="UP000262477">
    <property type="component" value="Unassembled WGS sequence"/>
</dbReference>
<feature type="region of interest" description="Disordered" evidence="1">
    <location>
        <begin position="173"/>
        <end position="205"/>
    </location>
</feature>
<dbReference type="OrthoDB" id="4460129at2"/>
<comment type="caution">
    <text evidence="2">The sequence shown here is derived from an EMBL/GenBank/DDBJ whole genome shotgun (WGS) entry which is preliminary data.</text>
</comment>
<dbReference type="InterPro" id="IPR045592">
    <property type="entry name" value="DUF6461"/>
</dbReference>